<reference evidence="1" key="1">
    <citation type="submission" date="2021-06" db="EMBL/GenBank/DDBJ databases">
        <authorList>
            <person name="Kallberg Y."/>
            <person name="Tangrot J."/>
            <person name="Rosling A."/>
        </authorList>
    </citation>
    <scope>NUCLEOTIDE SEQUENCE</scope>
    <source>
        <strain evidence="1">AU212A</strain>
    </source>
</reference>
<accession>A0ACA9LJG8</accession>
<organism evidence="1 2">
    <name type="scientific">Scutellospora calospora</name>
    <dbReference type="NCBI Taxonomy" id="85575"/>
    <lineage>
        <taxon>Eukaryota</taxon>
        <taxon>Fungi</taxon>
        <taxon>Fungi incertae sedis</taxon>
        <taxon>Mucoromycota</taxon>
        <taxon>Glomeromycotina</taxon>
        <taxon>Glomeromycetes</taxon>
        <taxon>Diversisporales</taxon>
        <taxon>Gigasporaceae</taxon>
        <taxon>Scutellospora</taxon>
    </lineage>
</organism>
<evidence type="ECO:0000313" key="1">
    <source>
        <dbReference type="EMBL" id="CAG8528984.1"/>
    </source>
</evidence>
<comment type="caution">
    <text evidence="1">The sequence shown here is derived from an EMBL/GenBank/DDBJ whole genome shotgun (WGS) entry which is preliminary data.</text>
</comment>
<evidence type="ECO:0000313" key="2">
    <source>
        <dbReference type="Proteomes" id="UP000789860"/>
    </source>
</evidence>
<proteinExistence type="predicted"/>
<keyword evidence="2" id="KW-1185">Reference proteome</keyword>
<gene>
    <name evidence="1" type="ORF">SCALOS_LOCUS4375</name>
</gene>
<protein>
    <submittedName>
        <fullName evidence="1">533_t:CDS:1</fullName>
    </submittedName>
</protein>
<dbReference type="Proteomes" id="UP000789860">
    <property type="component" value="Unassembled WGS sequence"/>
</dbReference>
<sequence length="381" mass="44691">MSANLFSNVCQITNKSDDPDTFVLIDANHKVSIHVVGWVISAIFTIEASLIAFYQMKQQWKYYNRPEHQRYIVRLIFLVPMYTIMTWLSYFFLKYSVYFIVIRDTYQAFATHSFFNLLLNSLGETDGDRKEELRKLSDNLHMKHKSETLKVYTFINCPYLTPKYLKNLRFGILQYVFILYFTTGIGLALAFIGKYCEEMFSIYFGQIYIVIIQTISGLVANLSLNMLSKPVTAYVQFIDSVGRQNTDKKLQNQLFWRGICVFMALFVISYQGHAISIFIFLGKITPTTYWTPLDISRGIQAILVSIELFIVALLQVKAFPYRQYRPENRQTSSIFKSMIDSMNPFDLIKECLFYIFCCGMRRRDKNRNSYNTRDSYLSHRS</sequence>
<name>A0ACA9LJG8_9GLOM</name>
<dbReference type="EMBL" id="CAJVPM010005875">
    <property type="protein sequence ID" value="CAG8528984.1"/>
    <property type="molecule type" value="Genomic_DNA"/>
</dbReference>